<dbReference type="PATRIC" id="fig|1280948.3.peg.2652"/>
<feature type="domain" description="Phospholipid/glycerol acyltransferase" evidence="5">
    <location>
        <begin position="69"/>
        <end position="184"/>
    </location>
</feature>
<dbReference type="Pfam" id="PF01553">
    <property type="entry name" value="Acyltransferase"/>
    <property type="match status" value="1"/>
</dbReference>
<evidence type="ECO:0000256" key="4">
    <source>
        <dbReference type="SAM" id="MobiDB-lite"/>
    </source>
</evidence>
<dbReference type="PANTHER" id="PTHR10434:SF40">
    <property type="entry name" value="1-ACYL-SN-GLYCEROL-3-PHOSPHATE ACYLTRANSFERASE"/>
    <property type="match status" value="1"/>
</dbReference>
<dbReference type="GO" id="GO:0006654">
    <property type="term" value="P:phosphatidic acid biosynthetic process"/>
    <property type="evidence" value="ECO:0007669"/>
    <property type="project" value="TreeGrafter"/>
</dbReference>
<evidence type="ECO:0000259" key="5">
    <source>
        <dbReference type="SMART" id="SM00563"/>
    </source>
</evidence>
<evidence type="ECO:0000313" key="6">
    <source>
        <dbReference type="EMBL" id="KCZ59147.1"/>
    </source>
</evidence>
<comment type="caution">
    <text evidence="6">The sequence shown here is derived from an EMBL/GenBank/DDBJ whole genome shotgun (WGS) entry which is preliminary data.</text>
</comment>
<dbReference type="STRING" id="1280948.HY36_07680"/>
<dbReference type="CDD" id="cd07989">
    <property type="entry name" value="LPLAT_AGPAT-like"/>
    <property type="match status" value="1"/>
</dbReference>
<dbReference type="SMART" id="SM00563">
    <property type="entry name" value="PlsC"/>
    <property type="match status" value="1"/>
</dbReference>
<dbReference type="InterPro" id="IPR002123">
    <property type="entry name" value="Plipid/glycerol_acylTrfase"/>
</dbReference>
<evidence type="ECO:0000313" key="7">
    <source>
        <dbReference type="Proteomes" id="UP000024547"/>
    </source>
</evidence>
<comment type="pathway">
    <text evidence="1">Lipid metabolism.</text>
</comment>
<keyword evidence="7" id="KW-1185">Reference proteome</keyword>
<accession>A0A059DYT6</accession>
<organism evidence="6 7">
    <name type="scientific">Hyphomonas atlantica</name>
    <dbReference type="NCBI Taxonomy" id="1280948"/>
    <lineage>
        <taxon>Bacteria</taxon>
        <taxon>Pseudomonadati</taxon>
        <taxon>Pseudomonadota</taxon>
        <taxon>Alphaproteobacteria</taxon>
        <taxon>Hyphomonadales</taxon>
        <taxon>Hyphomonadaceae</taxon>
        <taxon>Hyphomonas</taxon>
    </lineage>
</organism>
<name>A0A059DYT6_9PROT</name>
<dbReference type="EMBL" id="AWFH01000045">
    <property type="protein sequence ID" value="KCZ59147.1"/>
    <property type="molecule type" value="Genomic_DNA"/>
</dbReference>
<protein>
    <submittedName>
        <fullName evidence="6">Acyltransferase</fullName>
    </submittedName>
</protein>
<feature type="region of interest" description="Disordered" evidence="4">
    <location>
        <begin position="231"/>
        <end position="268"/>
    </location>
</feature>
<keyword evidence="2 6" id="KW-0808">Transferase</keyword>
<evidence type="ECO:0000256" key="3">
    <source>
        <dbReference type="ARBA" id="ARBA00023315"/>
    </source>
</evidence>
<evidence type="ECO:0000256" key="1">
    <source>
        <dbReference type="ARBA" id="ARBA00005189"/>
    </source>
</evidence>
<dbReference type="GO" id="GO:0003841">
    <property type="term" value="F:1-acylglycerol-3-phosphate O-acyltransferase activity"/>
    <property type="evidence" value="ECO:0007669"/>
    <property type="project" value="TreeGrafter"/>
</dbReference>
<dbReference type="SUPFAM" id="SSF69593">
    <property type="entry name" value="Glycerol-3-phosphate (1)-acyltransferase"/>
    <property type="match status" value="1"/>
</dbReference>
<dbReference type="PANTHER" id="PTHR10434">
    <property type="entry name" value="1-ACYL-SN-GLYCEROL-3-PHOSPHATE ACYLTRANSFERASE"/>
    <property type="match status" value="1"/>
</dbReference>
<keyword evidence="3 6" id="KW-0012">Acyltransferase</keyword>
<evidence type="ECO:0000256" key="2">
    <source>
        <dbReference type="ARBA" id="ARBA00022679"/>
    </source>
</evidence>
<sequence>MRGIVFTLVYYLLSALYVLASLPFLILPGHTPVRAIIRSYTRAMNLNLRFVAGIRKEVRGRENLPDGPFVIAAKHQSWGDGFLIYPEVRNLAFVTGDHLEKFPLVGGILRKLGAIVIDTCGGGDRKAASLKEGMQRAKQEGRRVLIYPEGHLAPVGYHFRYKAGVWHMAQAMNVPVIPVATNIGLFWRQQERHKTPGTAVIEFLPPINPDMPKQEFLAKLTDVVESQTSKLVAEATGTPEADSVLVPDPPKGMEARPGGDDIAAFGGP</sequence>
<reference evidence="6 7" key="1">
    <citation type="journal article" date="2014" name="Antonie Van Leeuwenhoek">
        <title>Hyphomonas beringensis sp. nov. and Hyphomonas chukchiensis sp. nov., isolated from surface seawater of the Bering Sea and Chukchi Sea.</title>
        <authorList>
            <person name="Li C."/>
            <person name="Lai Q."/>
            <person name="Li G."/>
            <person name="Dong C."/>
            <person name="Wang J."/>
            <person name="Liao Y."/>
            <person name="Shao Z."/>
        </authorList>
    </citation>
    <scope>NUCLEOTIDE SEQUENCE [LARGE SCALE GENOMIC DNA]</scope>
    <source>
        <strain evidence="6 7">22II1-22F38</strain>
    </source>
</reference>
<dbReference type="GeneID" id="92500785"/>
<dbReference type="eggNOG" id="COG0204">
    <property type="taxonomic scope" value="Bacteria"/>
</dbReference>
<dbReference type="AlphaFoldDB" id="A0A059DYT6"/>
<dbReference type="RefSeq" id="WP_035553633.1">
    <property type="nucleotide sequence ID" value="NZ_AWFH01000045.1"/>
</dbReference>
<dbReference type="OrthoDB" id="5290997at2"/>
<gene>
    <name evidence="6" type="ORF">HY36_07680</name>
</gene>
<dbReference type="Proteomes" id="UP000024547">
    <property type="component" value="Unassembled WGS sequence"/>
</dbReference>
<proteinExistence type="predicted"/>